<dbReference type="Proteomes" id="UP001169063">
    <property type="component" value="Unassembled WGS sequence"/>
</dbReference>
<name>A0ABT8SJC6_9CAUL</name>
<dbReference type="InterPro" id="IPR046232">
    <property type="entry name" value="DUF6265"/>
</dbReference>
<dbReference type="Pfam" id="PF19780">
    <property type="entry name" value="DUF6265"/>
    <property type="match status" value="1"/>
</dbReference>
<evidence type="ECO:0000313" key="3">
    <source>
        <dbReference type="Proteomes" id="UP001169063"/>
    </source>
</evidence>
<feature type="domain" description="DUF6265" evidence="1">
    <location>
        <begin position="25"/>
        <end position="123"/>
    </location>
</feature>
<proteinExistence type="predicted"/>
<sequence length="171" mass="18432">MLLTVMAMTAMVQAAEAPAAPDLGWLAGYWLNCAEDGRETSETWSDPRGGILIGFGLTVVNGQAGWEQVQIGPNAAGQLTFFAQPSGQRPAQFPMAEVGEQSITFENPAHDFPQQVSYRREGDVLIGAISGVLPNGQTRGIEWRYERAELNARCPAPEAQAPEASEETPDE</sequence>
<comment type="caution">
    <text evidence="2">The sequence shown here is derived from an EMBL/GenBank/DDBJ whole genome shotgun (WGS) entry which is preliminary data.</text>
</comment>
<dbReference type="EMBL" id="JAUKTR010000001">
    <property type="protein sequence ID" value="MDO1558481.1"/>
    <property type="molecule type" value="Genomic_DNA"/>
</dbReference>
<evidence type="ECO:0000259" key="1">
    <source>
        <dbReference type="Pfam" id="PF19780"/>
    </source>
</evidence>
<protein>
    <submittedName>
        <fullName evidence="2">DUF6265 family protein</fullName>
    </submittedName>
</protein>
<accession>A0ABT8SJC6</accession>
<reference evidence="2" key="1">
    <citation type="submission" date="2023-07" db="EMBL/GenBank/DDBJ databases">
        <title>Brevundimonas soil sp. nov., isolated from the soil of chemical plant.</title>
        <authorList>
            <person name="Wu N."/>
        </authorList>
    </citation>
    <scope>NUCLEOTIDE SEQUENCE</scope>
    <source>
        <strain evidence="2">XZ-24</strain>
    </source>
</reference>
<dbReference type="RefSeq" id="WP_302109198.1">
    <property type="nucleotide sequence ID" value="NZ_JAUKTR010000001.1"/>
</dbReference>
<keyword evidence="3" id="KW-1185">Reference proteome</keyword>
<gene>
    <name evidence="2" type="ORF">Q0812_03450</name>
</gene>
<organism evidence="2 3">
    <name type="scientific">Peiella sedimenti</name>
    <dbReference type="NCBI Taxonomy" id="3061083"/>
    <lineage>
        <taxon>Bacteria</taxon>
        <taxon>Pseudomonadati</taxon>
        <taxon>Pseudomonadota</taxon>
        <taxon>Alphaproteobacteria</taxon>
        <taxon>Caulobacterales</taxon>
        <taxon>Caulobacteraceae</taxon>
        <taxon>Peiella</taxon>
    </lineage>
</organism>
<evidence type="ECO:0000313" key="2">
    <source>
        <dbReference type="EMBL" id="MDO1558481.1"/>
    </source>
</evidence>